<proteinExistence type="predicted"/>
<dbReference type="Pfam" id="PF13772">
    <property type="entry name" value="AIG2_2"/>
    <property type="match status" value="1"/>
</dbReference>
<gene>
    <name evidence="2" type="ORF">METZ01_LOCUS23865</name>
</gene>
<accession>A0A381PVB8</accession>
<dbReference type="PANTHER" id="PTHR12935:SF0">
    <property type="entry name" value="GAMMA-GLUTAMYLCYCLOTRANSFERASE"/>
    <property type="match status" value="1"/>
</dbReference>
<dbReference type="PANTHER" id="PTHR12935">
    <property type="entry name" value="GAMMA-GLUTAMYLCYCLOTRANSFERASE"/>
    <property type="match status" value="1"/>
</dbReference>
<sequence length="144" mass="16246">MLHYFAYGSNMSARRIRHRLGWSPPRIAVTLQDYLLAFNKQSADGGKANIQVSSGDEVEGILYFVKEGDLLTMDTYEGVSEQQYKRLDIEVIDLSGRPMPAVAYVALNTGPESRPTVEYLNYLLEGEHLLSLEYVSRLEEIATL</sequence>
<dbReference type="EMBL" id="UINC01001108">
    <property type="protein sequence ID" value="SUZ71011.1"/>
    <property type="molecule type" value="Genomic_DNA"/>
</dbReference>
<protein>
    <recommendedName>
        <fullName evidence="3">Gamma-glutamylcyclotransferase AIG2-like domain-containing protein</fullName>
    </recommendedName>
</protein>
<dbReference type="CDD" id="cd06661">
    <property type="entry name" value="GGCT_like"/>
    <property type="match status" value="1"/>
</dbReference>
<dbReference type="GO" id="GO:0003839">
    <property type="term" value="F:gamma-glutamylcyclotransferase activity"/>
    <property type="evidence" value="ECO:0007669"/>
    <property type="project" value="InterPro"/>
</dbReference>
<evidence type="ECO:0000256" key="1">
    <source>
        <dbReference type="ARBA" id="ARBA00023239"/>
    </source>
</evidence>
<reference evidence="2" key="1">
    <citation type="submission" date="2018-05" db="EMBL/GenBank/DDBJ databases">
        <authorList>
            <person name="Lanie J.A."/>
            <person name="Ng W.-L."/>
            <person name="Kazmierczak K.M."/>
            <person name="Andrzejewski T.M."/>
            <person name="Davidsen T.M."/>
            <person name="Wayne K.J."/>
            <person name="Tettelin H."/>
            <person name="Glass J.I."/>
            <person name="Rusch D."/>
            <person name="Podicherti R."/>
            <person name="Tsui H.-C.T."/>
            <person name="Winkler M.E."/>
        </authorList>
    </citation>
    <scope>NUCLEOTIDE SEQUENCE</scope>
</reference>
<evidence type="ECO:0000313" key="2">
    <source>
        <dbReference type="EMBL" id="SUZ71011.1"/>
    </source>
</evidence>
<organism evidence="2">
    <name type="scientific">marine metagenome</name>
    <dbReference type="NCBI Taxonomy" id="408172"/>
    <lineage>
        <taxon>unclassified sequences</taxon>
        <taxon>metagenomes</taxon>
        <taxon>ecological metagenomes</taxon>
    </lineage>
</organism>
<evidence type="ECO:0008006" key="3">
    <source>
        <dbReference type="Google" id="ProtNLM"/>
    </source>
</evidence>
<dbReference type="InterPro" id="IPR017939">
    <property type="entry name" value="G-Glutamylcylcotransferase"/>
</dbReference>
<dbReference type="AlphaFoldDB" id="A0A381PVB8"/>
<dbReference type="InterPro" id="IPR013024">
    <property type="entry name" value="GGCT-like"/>
</dbReference>
<dbReference type="Gene3D" id="3.10.490.10">
    <property type="entry name" value="Gamma-glutamyl cyclotransferase-like"/>
    <property type="match status" value="1"/>
</dbReference>
<keyword evidence="1" id="KW-0456">Lyase</keyword>
<name>A0A381PVB8_9ZZZZ</name>
<dbReference type="SUPFAM" id="SSF110857">
    <property type="entry name" value="Gamma-glutamyl cyclotransferase-like"/>
    <property type="match status" value="1"/>
</dbReference>
<dbReference type="InterPro" id="IPR036568">
    <property type="entry name" value="GGCT-like_sf"/>
</dbReference>